<dbReference type="EMBL" id="KX284709">
    <property type="protein sequence ID" value="AOM64464.1"/>
    <property type="molecule type" value="Genomic_DNA"/>
</dbReference>
<evidence type="ECO:0000256" key="2">
    <source>
        <dbReference type="ARBA" id="ARBA00007116"/>
    </source>
</evidence>
<protein>
    <recommendedName>
        <fullName evidence="8">Large ribosomal subunit protein uL18c</fullName>
    </recommendedName>
    <alternativeName>
        <fullName evidence="9">50S ribosomal protein L18, chloroplastic</fullName>
    </alternativeName>
</protein>
<dbReference type="GO" id="GO:1990904">
    <property type="term" value="C:ribonucleoprotein complex"/>
    <property type="evidence" value="ECO:0007669"/>
    <property type="project" value="UniProtKB-KW"/>
</dbReference>
<dbReference type="GO" id="GO:0005840">
    <property type="term" value="C:ribosome"/>
    <property type="evidence" value="ECO:0007669"/>
    <property type="project" value="UniProtKB-KW"/>
</dbReference>
<evidence type="ECO:0000256" key="1">
    <source>
        <dbReference type="ARBA" id="ARBA00003898"/>
    </source>
</evidence>
<keyword evidence="6 10" id="KW-0689">Ribosomal protein</keyword>
<comment type="similarity">
    <text evidence="2">Belongs to the universal ribosomal protein uL18 family.</text>
</comment>
<comment type="subunit">
    <text evidence="3">Part of the 50S ribosomal subunit; contacts the 5S rRNA.</text>
</comment>
<dbReference type="PANTHER" id="PTHR12899">
    <property type="entry name" value="39S RIBOSOMAL PROTEIN L18, MITOCHONDRIAL"/>
    <property type="match status" value="1"/>
</dbReference>
<evidence type="ECO:0000256" key="6">
    <source>
        <dbReference type="ARBA" id="ARBA00022980"/>
    </source>
</evidence>
<evidence type="ECO:0000256" key="9">
    <source>
        <dbReference type="ARBA" id="ARBA00035346"/>
    </source>
</evidence>
<accession>A0A1C9C7W0</accession>
<keyword evidence="4" id="KW-0699">rRNA-binding</keyword>
<dbReference type="Pfam" id="PF00861">
    <property type="entry name" value="Ribosomal_L18p"/>
    <property type="match status" value="1"/>
</dbReference>
<dbReference type="InterPro" id="IPR005484">
    <property type="entry name" value="Ribosomal_uL18_bac/plant/anim"/>
</dbReference>
<evidence type="ECO:0000256" key="8">
    <source>
        <dbReference type="ARBA" id="ARBA00035303"/>
    </source>
</evidence>
<evidence type="ECO:0000256" key="4">
    <source>
        <dbReference type="ARBA" id="ARBA00022730"/>
    </source>
</evidence>
<dbReference type="GO" id="GO:0005737">
    <property type="term" value="C:cytoplasm"/>
    <property type="evidence" value="ECO:0007669"/>
    <property type="project" value="UniProtKB-ARBA"/>
</dbReference>
<dbReference type="GO" id="GO:0008097">
    <property type="term" value="F:5S rRNA binding"/>
    <property type="evidence" value="ECO:0007669"/>
    <property type="project" value="TreeGrafter"/>
</dbReference>
<proteinExistence type="inferred from homology"/>
<dbReference type="RefSeq" id="YP_009293782.1">
    <property type="nucleotide sequence ID" value="NC_031144.1"/>
</dbReference>
<dbReference type="InterPro" id="IPR004389">
    <property type="entry name" value="Ribosomal_uL18_bac-type"/>
</dbReference>
<evidence type="ECO:0000256" key="3">
    <source>
        <dbReference type="ARBA" id="ARBA00011505"/>
    </source>
</evidence>
<dbReference type="AlphaFoldDB" id="A0A1C9C7W0"/>
<sequence length="105" mass="11855">MKKKIRGTEDRPRLYIFKSNKNIYAQLINDSSNNIILSSSSISKEIKNQVNSSVNCKIAKIIGLNIAKKFKKKGIGKIVFDRGQKKYHGKIKALAESLRSEGIIF</sequence>
<comment type="function">
    <text evidence="1">Binds 5S rRNA, forms part of the central protuberance of the 50S subunit.</text>
</comment>
<dbReference type="CDD" id="cd00432">
    <property type="entry name" value="Ribosomal_L18_L5e"/>
    <property type="match status" value="1"/>
</dbReference>
<name>A0A1C9C7W0_RHOPU</name>
<dbReference type="NCBIfam" id="TIGR00060">
    <property type="entry name" value="L18_bact"/>
    <property type="match status" value="1"/>
</dbReference>
<keyword evidence="10" id="KW-0934">Plastid</keyword>
<evidence type="ECO:0000256" key="5">
    <source>
        <dbReference type="ARBA" id="ARBA00022884"/>
    </source>
</evidence>
<organism evidence="10">
    <name type="scientific">Rhodymenia pseudopalmata</name>
    <name type="common">Red alga</name>
    <dbReference type="NCBI Taxonomy" id="31502"/>
    <lineage>
        <taxon>Eukaryota</taxon>
        <taxon>Rhodophyta</taxon>
        <taxon>Florideophyceae</taxon>
        <taxon>Rhodymeniophycidae</taxon>
        <taxon>Rhodymeniales</taxon>
        <taxon>Rhodymeniaceae</taxon>
        <taxon>Rhodymenia</taxon>
    </lineage>
</organism>
<geneLocation type="plastid" evidence="10"/>
<gene>
    <name evidence="10" type="primary">rpl18</name>
    <name evidence="10" type="ORF">Rhodyp_186</name>
</gene>
<keyword evidence="5" id="KW-0694">RNA-binding</keyword>
<dbReference type="InterPro" id="IPR057268">
    <property type="entry name" value="Ribosomal_L18"/>
</dbReference>
<reference evidence="10" key="1">
    <citation type="journal article" date="2016" name="BMC Biol.">
        <title>Parallel evolution of highly conserved plastid genome architecture in red seaweeds and seed plants.</title>
        <authorList>
            <person name="Lee J."/>
            <person name="Cho C.H."/>
            <person name="Park S.I."/>
            <person name="Choi J.W."/>
            <person name="Song H.S."/>
            <person name="West J.A."/>
            <person name="Bhattacharya D."/>
            <person name="Yoon H.S."/>
        </authorList>
    </citation>
    <scope>NUCLEOTIDE SEQUENCE</scope>
</reference>
<dbReference type="SUPFAM" id="SSF53137">
    <property type="entry name" value="Translational machinery components"/>
    <property type="match status" value="1"/>
</dbReference>
<dbReference type="GO" id="GO:0006412">
    <property type="term" value="P:translation"/>
    <property type="evidence" value="ECO:0007669"/>
    <property type="project" value="InterPro"/>
</dbReference>
<dbReference type="GeneID" id="29069589"/>
<dbReference type="HAMAP" id="MF_01337_B">
    <property type="entry name" value="Ribosomal_uL18_B"/>
    <property type="match status" value="1"/>
</dbReference>
<dbReference type="GO" id="GO:0003735">
    <property type="term" value="F:structural constituent of ribosome"/>
    <property type="evidence" value="ECO:0007669"/>
    <property type="project" value="InterPro"/>
</dbReference>
<evidence type="ECO:0000313" key="10">
    <source>
        <dbReference type="EMBL" id="AOM64464.1"/>
    </source>
</evidence>
<evidence type="ECO:0000256" key="7">
    <source>
        <dbReference type="ARBA" id="ARBA00023274"/>
    </source>
</evidence>
<dbReference type="PANTHER" id="PTHR12899:SF3">
    <property type="entry name" value="LARGE RIBOSOMAL SUBUNIT PROTEIN UL18M"/>
    <property type="match status" value="1"/>
</dbReference>
<dbReference type="Gene3D" id="3.30.420.100">
    <property type="match status" value="1"/>
</dbReference>
<keyword evidence="7" id="KW-0687">Ribonucleoprotein</keyword>